<dbReference type="Proteomes" id="UP000002640">
    <property type="component" value="Unassembled WGS sequence"/>
</dbReference>
<dbReference type="STRING" id="1094619.G5A350"/>
<proteinExistence type="predicted"/>
<dbReference type="AlphaFoldDB" id="G5A350"/>
<dbReference type="Gene3D" id="3.40.50.12780">
    <property type="entry name" value="N-terminal domain of ligase-like"/>
    <property type="match status" value="1"/>
</dbReference>
<dbReference type="GeneID" id="20647638"/>
<dbReference type="GO" id="GO:0016020">
    <property type="term" value="C:membrane"/>
    <property type="evidence" value="ECO:0007669"/>
    <property type="project" value="TreeGrafter"/>
</dbReference>
<reference evidence="4 5" key="1">
    <citation type="journal article" date="2006" name="Science">
        <title>Phytophthora genome sequences uncover evolutionary origins and mechanisms of pathogenesis.</title>
        <authorList>
            <person name="Tyler B.M."/>
            <person name="Tripathy S."/>
            <person name="Zhang X."/>
            <person name="Dehal P."/>
            <person name="Jiang R.H."/>
            <person name="Aerts A."/>
            <person name="Arredondo F.D."/>
            <person name="Baxter L."/>
            <person name="Bensasson D."/>
            <person name="Beynon J.L."/>
            <person name="Chapman J."/>
            <person name="Damasceno C.M."/>
            <person name="Dorrance A.E."/>
            <person name="Dou D."/>
            <person name="Dickerman A.W."/>
            <person name="Dubchak I.L."/>
            <person name="Garbelotto M."/>
            <person name="Gijzen M."/>
            <person name="Gordon S.G."/>
            <person name="Govers F."/>
            <person name="Grunwald N.J."/>
            <person name="Huang W."/>
            <person name="Ivors K.L."/>
            <person name="Jones R.W."/>
            <person name="Kamoun S."/>
            <person name="Krampis K."/>
            <person name="Lamour K.H."/>
            <person name="Lee M.K."/>
            <person name="McDonald W.H."/>
            <person name="Medina M."/>
            <person name="Meijer H.J."/>
            <person name="Nordberg E.K."/>
            <person name="Maclean D.J."/>
            <person name="Ospina-Giraldo M.D."/>
            <person name="Morris P.F."/>
            <person name="Phuntumart V."/>
            <person name="Putnam N.H."/>
            <person name="Rash S."/>
            <person name="Rose J.K."/>
            <person name="Sakihama Y."/>
            <person name="Salamov A.A."/>
            <person name="Savidor A."/>
            <person name="Scheuring C.F."/>
            <person name="Smith B.M."/>
            <person name="Sobral B.W."/>
            <person name="Terry A."/>
            <person name="Torto-Alalibo T.A."/>
            <person name="Win J."/>
            <person name="Xu Z."/>
            <person name="Zhang H."/>
            <person name="Grigoriev I.V."/>
            <person name="Rokhsar D.S."/>
            <person name="Boore J.L."/>
        </authorList>
    </citation>
    <scope>NUCLEOTIDE SEQUENCE [LARGE SCALE GENOMIC DNA]</scope>
    <source>
        <strain evidence="4 5">P6497</strain>
    </source>
</reference>
<dbReference type="GO" id="GO:0005524">
    <property type="term" value="F:ATP binding"/>
    <property type="evidence" value="ECO:0007669"/>
    <property type="project" value="UniProtKB-KW"/>
</dbReference>
<dbReference type="EMBL" id="JH159159">
    <property type="protein sequence ID" value="EGZ10090.1"/>
    <property type="molecule type" value="Genomic_DNA"/>
</dbReference>
<dbReference type="GO" id="GO:0004467">
    <property type="term" value="F:long-chain fatty acid-CoA ligase activity"/>
    <property type="evidence" value="ECO:0007669"/>
    <property type="project" value="TreeGrafter"/>
</dbReference>
<dbReference type="InterPro" id="IPR000873">
    <property type="entry name" value="AMP-dep_synth/lig_dom"/>
</dbReference>
<evidence type="ECO:0000313" key="5">
    <source>
        <dbReference type="Proteomes" id="UP000002640"/>
    </source>
</evidence>
<dbReference type="OMA" id="YLEPISF"/>
<dbReference type="PROSITE" id="PS00455">
    <property type="entry name" value="AMP_BINDING"/>
    <property type="match status" value="1"/>
</dbReference>
<evidence type="ECO:0000313" key="4">
    <source>
        <dbReference type="EMBL" id="EGZ10090.1"/>
    </source>
</evidence>
<dbReference type="SMR" id="G5A350"/>
<evidence type="ECO:0000259" key="3">
    <source>
        <dbReference type="Pfam" id="PF00501"/>
    </source>
</evidence>
<keyword evidence="2" id="KW-0067">ATP-binding</keyword>
<dbReference type="FunCoup" id="G5A350">
    <property type="interactions" value="17"/>
</dbReference>
<dbReference type="GO" id="GO:0005783">
    <property type="term" value="C:endoplasmic reticulum"/>
    <property type="evidence" value="ECO:0007669"/>
    <property type="project" value="TreeGrafter"/>
</dbReference>
<dbReference type="RefSeq" id="XP_009534951.1">
    <property type="nucleotide sequence ID" value="XM_009536656.1"/>
</dbReference>
<feature type="domain" description="AMP-dependent synthetase/ligase" evidence="3">
    <location>
        <begin position="9"/>
        <end position="397"/>
    </location>
</feature>
<dbReference type="InterPro" id="IPR042099">
    <property type="entry name" value="ANL_N_sf"/>
</dbReference>
<evidence type="ECO:0000256" key="1">
    <source>
        <dbReference type="ARBA" id="ARBA00022741"/>
    </source>
</evidence>
<dbReference type="PANTHER" id="PTHR43272">
    <property type="entry name" value="LONG-CHAIN-FATTY-ACID--COA LIGASE"/>
    <property type="match status" value="1"/>
</dbReference>
<accession>G5A350</accession>
<dbReference type="InterPro" id="IPR020845">
    <property type="entry name" value="AMP-binding_CS"/>
</dbReference>
<evidence type="ECO:0000256" key="2">
    <source>
        <dbReference type="ARBA" id="ARBA00022840"/>
    </source>
</evidence>
<gene>
    <name evidence="4" type="ORF">PHYSODRAFT_338780</name>
</gene>
<dbReference type="KEGG" id="psoj:PHYSODRAFT_338780"/>
<name>G5A350_PHYSP</name>
<dbReference type="PANTHER" id="PTHR43272:SF33">
    <property type="entry name" value="AMP-BINDING DOMAIN-CONTAINING PROTEIN-RELATED"/>
    <property type="match status" value="1"/>
</dbReference>
<dbReference type="InParanoid" id="G5A350"/>
<organism evidence="4 5">
    <name type="scientific">Phytophthora sojae (strain P6497)</name>
    <name type="common">Soybean stem and root rot agent</name>
    <name type="synonym">Phytophthora megasperma f. sp. glycines</name>
    <dbReference type="NCBI Taxonomy" id="1094619"/>
    <lineage>
        <taxon>Eukaryota</taxon>
        <taxon>Sar</taxon>
        <taxon>Stramenopiles</taxon>
        <taxon>Oomycota</taxon>
        <taxon>Peronosporomycetes</taxon>
        <taxon>Peronosporales</taxon>
        <taxon>Peronosporaceae</taxon>
        <taxon>Phytophthora</taxon>
    </lineage>
</organism>
<protein>
    <recommendedName>
        <fullName evidence="3">AMP-dependent synthetase/ligase domain-containing protein</fullName>
    </recommendedName>
</protein>
<keyword evidence="1" id="KW-0547">Nucleotide-binding</keyword>
<sequence>MMSCSRVPHPDALAVGDYEWRTFAEFLDHVDETAAGMKRVLGLKRQEMVGVFSRSQYEWTLVEQSCNRMAYTLVPLYDTLGPSTVPYILNHTEMRVVFCAKEQAAILLRCLPQCPHLKTIVQYEGFLDEEQVAEAKARGVKIWTLEEVVEVGRIHPAEADPPKPEDLSTICYTSGTTGTPKGVLVTHANFASAVNAFLPLPHVAEHFLHAMMITEEAAIGFYHGSVARILEDVQALHPTVFVAVPRLMNRIFDQLKHEVAASGNAEQIEYFYRALEEKKRLSGLKHDKFDAELFDRFQPVLGGRVRQILTGAAPITSEVKEFFQYVFGVPVLEAYGITEASGGVACSSASMPQGPHVGVPLPGLAIQLADVPEMNYSSEDGRGEVLMKGPNVFPGYYKQPELTREVLDADGWYATGDIGRWNADGTLSIIDRKKHIFKLSQGEHIAPEKVEGVYQKSRFVGQVFVDGDSLQSYLVAVVVPDASVVAHSPFPDWETDEKQRHGLEKAVLENMDIVAGADGLHGFERVKKVFLTTEAFTVENDLVTPTLKPKRTNLTKHFADVVKGLYAEGLQH</sequence>
<dbReference type="SUPFAM" id="SSF56801">
    <property type="entry name" value="Acetyl-CoA synthetase-like"/>
    <property type="match status" value="1"/>
</dbReference>
<keyword evidence="5" id="KW-1185">Reference proteome</keyword>
<dbReference type="Pfam" id="PF00501">
    <property type="entry name" value="AMP-binding"/>
    <property type="match status" value="1"/>
</dbReference>